<dbReference type="EMBL" id="JANSHE010007343">
    <property type="protein sequence ID" value="KAJ2962099.1"/>
    <property type="molecule type" value="Genomic_DNA"/>
</dbReference>
<dbReference type="Proteomes" id="UP001144978">
    <property type="component" value="Unassembled WGS sequence"/>
</dbReference>
<evidence type="ECO:0000313" key="2">
    <source>
        <dbReference type="Proteomes" id="UP001144978"/>
    </source>
</evidence>
<gene>
    <name evidence="1" type="ORF">NUW54_g14352</name>
</gene>
<sequence length="167" mass="18844">MMAIVQILAFDPSQPARVSQDYWKRQRRPSVMFSHKPRECGSVASSLFTGCSNLRNRRTQSNDLAATADEPGALFYKMFYSGGSWDLRRTPARRSHVRSMRNAKNSPEAVQLSRRLDATEWPRGLVTHGGSHIRRAEQVPEESTAVTVRSTDVRVAGSYPIHITRSQ</sequence>
<organism evidence="1 2">
    <name type="scientific">Trametes sanguinea</name>
    <dbReference type="NCBI Taxonomy" id="158606"/>
    <lineage>
        <taxon>Eukaryota</taxon>
        <taxon>Fungi</taxon>
        <taxon>Dikarya</taxon>
        <taxon>Basidiomycota</taxon>
        <taxon>Agaricomycotina</taxon>
        <taxon>Agaricomycetes</taxon>
        <taxon>Polyporales</taxon>
        <taxon>Polyporaceae</taxon>
        <taxon>Trametes</taxon>
    </lineage>
</organism>
<proteinExistence type="predicted"/>
<evidence type="ECO:0000313" key="1">
    <source>
        <dbReference type="EMBL" id="KAJ2962099.1"/>
    </source>
</evidence>
<name>A0ACC1MCQ7_9APHY</name>
<keyword evidence="2" id="KW-1185">Reference proteome</keyword>
<protein>
    <submittedName>
        <fullName evidence="1">Uncharacterized protein</fullName>
    </submittedName>
</protein>
<accession>A0ACC1MCQ7</accession>
<reference evidence="1" key="1">
    <citation type="submission" date="2022-08" db="EMBL/GenBank/DDBJ databases">
        <title>Genome Sequence of Pycnoporus sanguineus.</title>
        <authorList>
            <person name="Buettner E."/>
        </authorList>
    </citation>
    <scope>NUCLEOTIDE SEQUENCE</scope>
    <source>
        <strain evidence="1">CG-C14</strain>
    </source>
</reference>
<comment type="caution">
    <text evidence="1">The sequence shown here is derived from an EMBL/GenBank/DDBJ whole genome shotgun (WGS) entry which is preliminary data.</text>
</comment>